<protein>
    <submittedName>
        <fullName evidence="2">Metallophosphoesterase</fullName>
    </submittedName>
</protein>
<reference evidence="2 3" key="1">
    <citation type="submission" date="2024-09" db="EMBL/GenBank/DDBJ databases">
        <title>Floridaenema gen nov. (Aerosakkonemataceae, Aerosakkonematales ord. nov., Cyanobacteria) from benthic tropical and subtropical fresh waters, with the description of four new species.</title>
        <authorList>
            <person name="Moretto J.A."/>
            <person name="Berthold D.E."/>
            <person name="Lefler F.W."/>
            <person name="Huang I.-S."/>
            <person name="Laughinghouse H. IV."/>
        </authorList>
    </citation>
    <scope>NUCLEOTIDE SEQUENCE [LARGE SCALE GENOMIC DNA]</scope>
    <source>
        <strain evidence="2 3">BLCC-F46</strain>
    </source>
</reference>
<accession>A0ABV4X5F9</accession>
<dbReference type="InterPro" id="IPR029052">
    <property type="entry name" value="Metallo-depent_PP-like"/>
</dbReference>
<name>A0ABV4X5F9_9CYAN</name>
<dbReference type="SUPFAM" id="SSF56300">
    <property type="entry name" value="Metallo-dependent phosphatases"/>
    <property type="match status" value="1"/>
</dbReference>
<evidence type="ECO:0000313" key="3">
    <source>
        <dbReference type="Proteomes" id="UP001576774"/>
    </source>
</evidence>
<keyword evidence="3" id="KW-1185">Reference proteome</keyword>
<feature type="domain" description="Calcineurin-like phosphoesterase" evidence="1">
    <location>
        <begin position="28"/>
        <end position="191"/>
    </location>
</feature>
<dbReference type="Gene3D" id="3.60.21.10">
    <property type="match status" value="1"/>
</dbReference>
<dbReference type="InterPro" id="IPR004843">
    <property type="entry name" value="Calcineurin-like_PHP"/>
</dbReference>
<evidence type="ECO:0000259" key="1">
    <source>
        <dbReference type="Pfam" id="PF00149"/>
    </source>
</evidence>
<dbReference type="RefSeq" id="WP_413271076.1">
    <property type="nucleotide sequence ID" value="NZ_JBHFNQ010000108.1"/>
</dbReference>
<comment type="caution">
    <text evidence="2">The sequence shown here is derived from an EMBL/GenBank/DDBJ whole genome shotgun (WGS) entry which is preliminary data.</text>
</comment>
<proteinExistence type="predicted"/>
<dbReference type="CDD" id="cd07385">
    <property type="entry name" value="MPP_YkuE_C"/>
    <property type="match status" value="1"/>
</dbReference>
<dbReference type="InterPro" id="IPR051158">
    <property type="entry name" value="Metallophosphoesterase_sf"/>
</dbReference>
<gene>
    <name evidence="2" type="ORF">ACE1CC_14155</name>
</gene>
<evidence type="ECO:0000313" key="2">
    <source>
        <dbReference type="EMBL" id="MFB2877990.1"/>
    </source>
</evidence>
<sequence>MHQLLTGRLKLEKLTVPIANLPQSWQGIKIVQLSDFHYDGIRLSDNLLNEAIAKSNQIQPDLVFLTGDYVTSDPAPIHKLVLRLKHLTTRFGIYAVLGNHDLYHSHSKTTIIRALASIDIQVLWNQIVYPLGSELAIVGFADLRSHQFNPGAVMPQIDSKIPRIVLSHNPDTAEQLQSWRVDLQLSGHTHGGQVIIPKIGPLPGLLPEIYRFVPQPLRQNLPYARKKCYKVFQHWEWSQGLHQVGKNLLYVNRGLGTYLPGRLFCRPEISVIQLVAQD</sequence>
<dbReference type="PANTHER" id="PTHR31302:SF0">
    <property type="entry name" value="TRANSMEMBRANE PROTEIN WITH METALLOPHOSPHOESTERASE DOMAIN"/>
    <property type="match status" value="1"/>
</dbReference>
<organism evidence="2 3">
    <name type="scientific">Floridaenema aerugineum BLCC-F46</name>
    <dbReference type="NCBI Taxonomy" id="3153654"/>
    <lineage>
        <taxon>Bacteria</taxon>
        <taxon>Bacillati</taxon>
        <taxon>Cyanobacteriota</taxon>
        <taxon>Cyanophyceae</taxon>
        <taxon>Oscillatoriophycideae</taxon>
        <taxon>Aerosakkonematales</taxon>
        <taxon>Aerosakkonemataceae</taxon>
        <taxon>Floridanema</taxon>
        <taxon>Floridanema aerugineum</taxon>
    </lineage>
</organism>
<dbReference type="PANTHER" id="PTHR31302">
    <property type="entry name" value="TRANSMEMBRANE PROTEIN WITH METALLOPHOSPHOESTERASE DOMAIN-RELATED"/>
    <property type="match status" value="1"/>
</dbReference>
<dbReference type="EMBL" id="JBHFNQ010000108">
    <property type="protein sequence ID" value="MFB2877990.1"/>
    <property type="molecule type" value="Genomic_DNA"/>
</dbReference>
<dbReference type="Proteomes" id="UP001576774">
    <property type="component" value="Unassembled WGS sequence"/>
</dbReference>
<dbReference type="Pfam" id="PF00149">
    <property type="entry name" value="Metallophos"/>
    <property type="match status" value="1"/>
</dbReference>